<dbReference type="PANTHER" id="PTHR23222:SF1">
    <property type="entry name" value="PROHIBITIN-2"/>
    <property type="match status" value="1"/>
</dbReference>
<dbReference type="Ensembl" id="ENSSAUT00010017600.1">
    <property type="protein sequence ID" value="ENSSAUP00010016628.1"/>
    <property type="gene ID" value="ENSSAUG00010007128.1"/>
</dbReference>
<comment type="subcellular location">
    <subcellularLocation>
        <location evidence="1 7">Mitochondrion inner membrane</location>
    </subcellularLocation>
</comment>
<dbReference type="Proteomes" id="UP000472265">
    <property type="component" value="Chromosome 21"/>
</dbReference>
<reference evidence="9" key="1">
    <citation type="submission" date="2021-04" db="EMBL/GenBank/DDBJ databases">
        <authorList>
            <consortium name="Wellcome Sanger Institute Data Sharing"/>
        </authorList>
    </citation>
    <scope>NUCLEOTIDE SEQUENCE [LARGE SCALE GENOMIC DNA]</scope>
</reference>
<dbReference type="Pfam" id="PF01145">
    <property type="entry name" value="Band_7"/>
    <property type="match status" value="1"/>
</dbReference>
<dbReference type="AlphaFoldDB" id="A0A671URN5"/>
<accession>A0A671URN5</accession>
<evidence type="ECO:0000256" key="1">
    <source>
        <dbReference type="ARBA" id="ARBA00004273"/>
    </source>
</evidence>
<evidence type="ECO:0000313" key="10">
    <source>
        <dbReference type="Proteomes" id="UP000472265"/>
    </source>
</evidence>
<gene>
    <name evidence="9" type="primary">PHB2</name>
    <name evidence="9" type="synonym">phb2</name>
</gene>
<keyword evidence="5" id="KW-0472">Membrane</keyword>
<dbReference type="SUPFAM" id="SSF117892">
    <property type="entry name" value="Band 7/SPFH domain"/>
    <property type="match status" value="1"/>
</dbReference>
<dbReference type="FunFam" id="3.30.479.30:FF:000001">
    <property type="entry name" value="Prohibitin 2"/>
    <property type="match status" value="1"/>
</dbReference>
<keyword evidence="10" id="KW-1185">Reference proteome</keyword>
<organism evidence="9 10">
    <name type="scientific">Sparus aurata</name>
    <name type="common">Gilthead sea bream</name>
    <dbReference type="NCBI Taxonomy" id="8175"/>
    <lineage>
        <taxon>Eukaryota</taxon>
        <taxon>Metazoa</taxon>
        <taxon>Chordata</taxon>
        <taxon>Craniata</taxon>
        <taxon>Vertebrata</taxon>
        <taxon>Euteleostomi</taxon>
        <taxon>Actinopterygii</taxon>
        <taxon>Neopterygii</taxon>
        <taxon>Teleostei</taxon>
        <taxon>Neoteleostei</taxon>
        <taxon>Acanthomorphata</taxon>
        <taxon>Eupercaria</taxon>
        <taxon>Spariformes</taxon>
        <taxon>Sparidae</taxon>
        <taxon>Sparus</taxon>
    </lineage>
</organism>
<name>A0A671URN5_SPAAU</name>
<proteinExistence type="inferred from homology"/>
<sequence length="286" mass="31881">LGFLQQLRQIAGRMSSGPRGAGIGLKLLIGAGALAYGVREATYTVEGGQRAIIFNRIGGMQMDTVLAEGLHFRMPWFQYPIIYDIRARPRKISSLTGSKDLQMVNIALRVLSRPLASNLPLLYQQLGQDYDERVLPSIVNEVLKSVVAKFNASQLITQRAQVSLLIRRELFERAKDFNIILDDVAITELSFSREYTAEQEVLLAQRAQFYVEKAKQDQRQKIIQAEGEAEAAKMLGEAVTKNPGYLKLRKIRAAQNIAKTVAQSQNKVYLSADSLVLNLSDKLTIG</sequence>
<keyword evidence="4" id="KW-0496">Mitochondrion</keyword>
<dbReference type="InterPro" id="IPR000163">
    <property type="entry name" value="Prohibitin"/>
</dbReference>
<dbReference type="InterPro" id="IPR001107">
    <property type="entry name" value="Band_7"/>
</dbReference>
<keyword evidence="3 7" id="KW-0999">Mitochondrion inner membrane</keyword>
<dbReference type="CDD" id="cd03401">
    <property type="entry name" value="SPFH_prohibitin"/>
    <property type="match status" value="1"/>
</dbReference>
<evidence type="ECO:0000256" key="6">
    <source>
        <dbReference type="ARBA" id="ARBA00037479"/>
    </source>
</evidence>
<evidence type="ECO:0000256" key="3">
    <source>
        <dbReference type="ARBA" id="ARBA00022792"/>
    </source>
</evidence>
<dbReference type="GO" id="GO:0007005">
    <property type="term" value="P:mitochondrion organization"/>
    <property type="evidence" value="ECO:0007669"/>
    <property type="project" value="TreeGrafter"/>
</dbReference>
<dbReference type="Gene3D" id="3.30.479.30">
    <property type="entry name" value="Band 7 domain"/>
    <property type="match status" value="1"/>
</dbReference>
<evidence type="ECO:0000256" key="4">
    <source>
        <dbReference type="ARBA" id="ARBA00023128"/>
    </source>
</evidence>
<dbReference type="GeneTree" id="ENSGT00950000183070"/>
<evidence type="ECO:0000256" key="7">
    <source>
        <dbReference type="RuleBase" id="RU366048"/>
    </source>
</evidence>
<dbReference type="SMART" id="SM00244">
    <property type="entry name" value="PHB"/>
    <property type="match status" value="1"/>
</dbReference>
<reference evidence="9" key="2">
    <citation type="submission" date="2025-08" db="UniProtKB">
        <authorList>
            <consortium name="Ensembl"/>
        </authorList>
    </citation>
    <scope>IDENTIFICATION</scope>
</reference>
<evidence type="ECO:0000256" key="5">
    <source>
        <dbReference type="ARBA" id="ARBA00023136"/>
    </source>
</evidence>
<evidence type="ECO:0000256" key="2">
    <source>
        <dbReference type="ARBA" id="ARBA00009658"/>
    </source>
</evidence>
<reference evidence="9" key="3">
    <citation type="submission" date="2025-09" db="UniProtKB">
        <authorList>
            <consortium name="Ensembl"/>
        </authorList>
    </citation>
    <scope>IDENTIFICATION</scope>
</reference>
<dbReference type="PRINTS" id="PR00679">
    <property type="entry name" value="PROHIBITIN"/>
</dbReference>
<dbReference type="PANTHER" id="PTHR23222">
    <property type="entry name" value="PROHIBITIN"/>
    <property type="match status" value="1"/>
</dbReference>
<evidence type="ECO:0000259" key="8">
    <source>
        <dbReference type="SMART" id="SM00244"/>
    </source>
</evidence>
<dbReference type="GO" id="GO:0005743">
    <property type="term" value="C:mitochondrial inner membrane"/>
    <property type="evidence" value="ECO:0007669"/>
    <property type="project" value="UniProtKB-SubCell"/>
</dbReference>
<protein>
    <recommendedName>
        <fullName evidence="7">Prohibitin</fullName>
    </recommendedName>
</protein>
<comment type="similarity">
    <text evidence="2 7">Belongs to the prohibitin family.</text>
</comment>
<evidence type="ECO:0000313" key="9">
    <source>
        <dbReference type="Ensembl" id="ENSSAUP00010016628.1"/>
    </source>
</evidence>
<feature type="domain" description="Band 7" evidence="8">
    <location>
        <begin position="41"/>
        <end position="201"/>
    </location>
</feature>
<dbReference type="InterPro" id="IPR036013">
    <property type="entry name" value="Band_7/SPFH_dom_sf"/>
</dbReference>
<dbReference type="Gene3D" id="6.10.250.2090">
    <property type="match status" value="1"/>
</dbReference>
<comment type="function">
    <text evidence="6">Protein with pleiotropic attributes mediated in a cell-compartment- and tissue-specific manner, which include the plasma membrane-associated cell signaling functions, mitochondrial chaperone, and transcriptional co-regulator of transcription factors and sex steroid hormones in the nucleus.</text>
</comment>